<evidence type="ECO:0000313" key="4">
    <source>
        <dbReference type="Proteomes" id="UP000703269"/>
    </source>
</evidence>
<dbReference type="Gene3D" id="1.10.600.10">
    <property type="entry name" value="Farnesyl Diphosphate Synthase"/>
    <property type="match status" value="1"/>
</dbReference>
<dbReference type="InterPro" id="IPR008949">
    <property type="entry name" value="Isoprenoid_synthase_dom_sf"/>
</dbReference>
<dbReference type="InterPro" id="IPR024652">
    <property type="entry name" value="Trichodiene_synth"/>
</dbReference>
<dbReference type="AlphaFoldDB" id="A0A9P3GM83"/>
<evidence type="ECO:0000256" key="1">
    <source>
        <dbReference type="ARBA" id="ARBA00007946"/>
    </source>
</evidence>
<protein>
    <submittedName>
        <fullName evidence="3">Terpenoid synthase-like protein</fullName>
    </submittedName>
</protein>
<reference evidence="3 4" key="1">
    <citation type="submission" date="2021-08" db="EMBL/GenBank/DDBJ databases">
        <title>Draft Genome Sequence of Phanerochaete sordida strain YK-624.</title>
        <authorList>
            <person name="Mori T."/>
            <person name="Dohra H."/>
            <person name="Suzuki T."/>
            <person name="Kawagishi H."/>
            <person name="Hirai H."/>
        </authorList>
    </citation>
    <scope>NUCLEOTIDE SEQUENCE [LARGE SCALE GENOMIC DNA]</scope>
    <source>
        <strain evidence="3 4">YK-624</strain>
    </source>
</reference>
<sequence length="336" mass="37365">MAQIQPFPSLAASRDDSASLKIQCPIEQKSVAESLSYLSRHAIDEFLRRTGIAMPPFDASAFGDEVDRLVFAQVATWDAGSANPRRLHAHVVSAINIAKTAYAHTPLRTQVHIALWTALCIFIDDFELDVAAVEAFAARFHAGAPQLHPLLDVLAGLLRAMPDYFHAYGAAGVVTSTVQYITCTLFDKITEEAGLEVHPAAGDYMLYKRVRNGVGEGYGFCIFDKENFPDVSTHIQVIPEAITYLIFVNDLFSFYKEELDGETKNFIHDRARITGKDVESALMDTMEDAVNAVNRSRQILQGEKERRAWNSFLAGYAAFHVISPRYRLEKLFNGAT</sequence>
<dbReference type="EMBL" id="BPQB01000070">
    <property type="protein sequence ID" value="GJE97336.1"/>
    <property type="molecule type" value="Genomic_DNA"/>
</dbReference>
<proteinExistence type="inferred from homology"/>
<comment type="caution">
    <text evidence="3">The sequence shown here is derived from an EMBL/GenBank/DDBJ whole genome shotgun (WGS) entry which is preliminary data.</text>
</comment>
<name>A0A9P3GM83_9APHY</name>
<dbReference type="SUPFAM" id="SSF48576">
    <property type="entry name" value="Terpenoid synthases"/>
    <property type="match status" value="1"/>
</dbReference>
<dbReference type="SFLD" id="SFLDS00005">
    <property type="entry name" value="Isoprenoid_Synthase_Type_I"/>
    <property type="match status" value="1"/>
</dbReference>
<keyword evidence="4" id="KW-1185">Reference proteome</keyword>
<evidence type="ECO:0000256" key="2">
    <source>
        <dbReference type="ARBA" id="ARBA00023239"/>
    </source>
</evidence>
<organism evidence="3 4">
    <name type="scientific">Phanerochaete sordida</name>
    <dbReference type="NCBI Taxonomy" id="48140"/>
    <lineage>
        <taxon>Eukaryota</taxon>
        <taxon>Fungi</taxon>
        <taxon>Dikarya</taxon>
        <taxon>Basidiomycota</taxon>
        <taxon>Agaricomycotina</taxon>
        <taxon>Agaricomycetes</taxon>
        <taxon>Polyporales</taxon>
        <taxon>Phanerochaetaceae</taxon>
        <taxon>Phanerochaete</taxon>
    </lineage>
</organism>
<dbReference type="Pfam" id="PF06330">
    <property type="entry name" value="TRI5"/>
    <property type="match status" value="1"/>
</dbReference>
<gene>
    <name evidence="3" type="ORF">PsYK624_135520</name>
</gene>
<dbReference type="Proteomes" id="UP000703269">
    <property type="component" value="Unassembled WGS sequence"/>
</dbReference>
<evidence type="ECO:0000313" key="3">
    <source>
        <dbReference type="EMBL" id="GJE97336.1"/>
    </source>
</evidence>
<dbReference type="SFLD" id="SFLDG01021">
    <property type="entry name" value="Trichodiene_Synthase_Like"/>
    <property type="match status" value="1"/>
</dbReference>
<dbReference type="OrthoDB" id="2998174at2759"/>
<accession>A0A9P3GM83</accession>
<comment type="similarity">
    <text evidence="1">Belongs to the trichodiene synthase family.</text>
</comment>
<dbReference type="GO" id="GO:0016838">
    <property type="term" value="F:carbon-oxygen lyase activity, acting on phosphates"/>
    <property type="evidence" value="ECO:0007669"/>
    <property type="project" value="InterPro"/>
</dbReference>
<keyword evidence="2" id="KW-0456">Lyase</keyword>